<dbReference type="AlphaFoldDB" id="A0A0L6CR86"/>
<dbReference type="Pfam" id="PF13454">
    <property type="entry name" value="NAD_binding_9"/>
    <property type="match status" value="1"/>
</dbReference>
<reference evidence="3" key="1">
    <citation type="submission" date="2015-07" db="EMBL/GenBank/DDBJ databases">
        <title>Draft Genome Sequence of Roseovarius tolerans EL-164, a producer of N-Acylated Alanine Methyl Esters (NAMEs).</title>
        <authorList>
            <person name="Voget S."/>
            <person name="Bruns H."/>
            <person name="Wagner-Doebler I."/>
            <person name="Schulz S."/>
            <person name="Daniel R."/>
        </authorList>
    </citation>
    <scope>NUCLEOTIDE SEQUENCE [LARGE SCALE GENOMIC DNA]</scope>
    <source>
        <strain evidence="3">EL-164</strain>
    </source>
</reference>
<dbReference type="PATRIC" id="fig|74031.6.peg.3243"/>
<name>A0A0L6CR86_9RHOB</name>
<dbReference type="InterPro" id="IPR038732">
    <property type="entry name" value="HpyO/CreE_NAD-binding"/>
</dbReference>
<accession>A0A0L6CR86</accession>
<evidence type="ECO:0000259" key="1">
    <source>
        <dbReference type="Pfam" id="PF13454"/>
    </source>
</evidence>
<sequence length="162" mass="18298">MTCCFTGAAPNFDPVQTRHSLLNTPLREVNIPLNLALPCGDFSDWQKGQGLHDGDRILSRAELGAYLMQRFRDVTEFAGNAFKLTAHKTHATRLHRKSDRWHVLTNNDSFGPFHEVLLVPGQPQTTPDDQWASWVDHAKTNDACIMHAYPDRHLLAAAKKWA</sequence>
<dbReference type="Proteomes" id="UP000037046">
    <property type="component" value="Unassembled WGS sequence"/>
</dbReference>
<gene>
    <name evidence="2" type="ORF">ROTO_31730</name>
</gene>
<proteinExistence type="predicted"/>
<organism evidence="2 3">
    <name type="scientific">Roseovarius tolerans</name>
    <dbReference type="NCBI Taxonomy" id="74031"/>
    <lineage>
        <taxon>Bacteria</taxon>
        <taxon>Pseudomonadati</taxon>
        <taxon>Pseudomonadota</taxon>
        <taxon>Alphaproteobacteria</taxon>
        <taxon>Rhodobacterales</taxon>
        <taxon>Roseobacteraceae</taxon>
        <taxon>Roseovarius</taxon>
    </lineage>
</organism>
<protein>
    <recommendedName>
        <fullName evidence="1">FAD-dependent urate hydroxylase HpyO/Asp monooxygenase CreE-like FAD/NAD(P)-binding domain-containing protein</fullName>
    </recommendedName>
</protein>
<evidence type="ECO:0000313" key="2">
    <source>
        <dbReference type="EMBL" id="KNX40277.1"/>
    </source>
</evidence>
<evidence type="ECO:0000313" key="3">
    <source>
        <dbReference type="Proteomes" id="UP000037046"/>
    </source>
</evidence>
<dbReference type="RefSeq" id="WP_082237905.1">
    <property type="nucleotide sequence ID" value="NZ_CP118494.1"/>
</dbReference>
<comment type="caution">
    <text evidence="2">The sequence shown here is derived from an EMBL/GenBank/DDBJ whole genome shotgun (WGS) entry which is preliminary data.</text>
</comment>
<keyword evidence="3" id="KW-1185">Reference proteome</keyword>
<feature type="domain" description="FAD-dependent urate hydroxylase HpyO/Asp monooxygenase CreE-like FAD/NAD(P)-binding" evidence="1">
    <location>
        <begin position="13"/>
        <end position="122"/>
    </location>
</feature>
<dbReference type="EMBL" id="LGVV01000059">
    <property type="protein sequence ID" value="KNX40277.1"/>
    <property type="molecule type" value="Genomic_DNA"/>
</dbReference>